<evidence type="ECO:0000313" key="2">
    <source>
        <dbReference type="Proteomes" id="UP000251835"/>
    </source>
</evidence>
<keyword evidence="2" id="KW-1185">Reference proteome</keyword>
<protein>
    <submittedName>
        <fullName evidence="1">Uncharacterized protein DUF3192</fullName>
    </submittedName>
</protein>
<accession>A0A7L4UMD5</accession>
<evidence type="ECO:0000313" key="1">
    <source>
        <dbReference type="EMBL" id="PVX48807.1"/>
    </source>
</evidence>
<reference evidence="1 2" key="1">
    <citation type="submission" date="2018-05" db="EMBL/GenBank/DDBJ databases">
        <title>Genomic Encyclopedia of Type Strains, Phase IV (KMG-IV): sequencing the most valuable type-strain genomes for metagenomic binning, comparative biology and taxonomic classification.</title>
        <authorList>
            <person name="Goeker M."/>
        </authorList>
    </citation>
    <scope>NUCLEOTIDE SEQUENCE [LARGE SCALE GENOMIC DNA]</scope>
    <source>
        <strain evidence="1 2">DSM 28579</strain>
    </source>
</reference>
<dbReference type="PROSITE" id="PS51257">
    <property type="entry name" value="PROKAR_LIPOPROTEIN"/>
    <property type="match status" value="1"/>
</dbReference>
<dbReference type="InterPro" id="IPR021534">
    <property type="entry name" value="DUF3192"/>
</dbReference>
<sequence>MKYFIYTGLILILTGCMSTEAIRTANRENINRISMGISKTEVLNIMGSQTITAGDGTKVNNPWRSEILKGDNDEYYEVLFYYTDLKGADGAITDDELTPIILKDNKVIGWGWSFLNENVKKYHINTR</sequence>
<dbReference type="OrthoDB" id="6399368at2"/>
<dbReference type="Proteomes" id="UP000251835">
    <property type="component" value="Unassembled WGS sequence"/>
</dbReference>
<organism evidence="1 2">
    <name type="scientific">Balneicella halophila</name>
    <dbReference type="NCBI Taxonomy" id="1537566"/>
    <lineage>
        <taxon>Bacteria</taxon>
        <taxon>Pseudomonadati</taxon>
        <taxon>Bacteroidota</taxon>
        <taxon>Bacteroidia</taxon>
        <taxon>Bacteroidales</taxon>
        <taxon>Balneicellaceae</taxon>
        <taxon>Balneicella</taxon>
    </lineage>
</organism>
<name>A0A7L4UMD5_BALHA</name>
<gene>
    <name evidence="1" type="ORF">C7377_1893</name>
</gene>
<dbReference type="EMBL" id="QENZ01000010">
    <property type="protein sequence ID" value="PVX48807.1"/>
    <property type="molecule type" value="Genomic_DNA"/>
</dbReference>
<comment type="caution">
    <text evidence="1">The sequence shown here is derived from an EMBL/GenBank/DDBJ whole genome shotgun (WGS) entry which is preliminary data.</text>
</comment>
<dbReference type="RefSeq" id="WP_116497091.1">
    <property type="nucleotide sequence ID" value="NZ_QENZ01000010.1"/>
</dbReference>
<proteinExistence type="predicted"/>
<dbReference type="Pfam" id="PF11399">
    <property type="entry name" value="DUF3192"/>
    <property type="match status" value="1"/>
</dbReference>
<dbReference type="AlphaFoldDB" id="A0A7L4UMD5"/>